<keyword evidence="2" id="KW-0255">Endonuclease</keyword>
<keyword evidence="2" id="KW-0934">Plastid</keyword>
<dbReference type="PANTHER" id="PTHR36181:SF4">
    <property type="entry name" value="LAGLIDADG ENDONUCLEASE"/>
    <property type="match status" value="1"/>
</dbReference>
<dbReference type="InterPro" id="IPR051289">
    <property type="entry name" value="LAGLIDADG_Endonuclease"/>
</dbReference>
<protein>
    <submittedName>
        <fullName evidence="2">Putative LAGLIDADG homing endonuclease</fullName>
    </submittedName>
</protein>
<dbReference type="Pfam" id="PF00961">
    <property type="entry name" value="LAGLIDADG_1"/>
    <property type="match status" value="1"/>
</dbReference>
<evidence type="ECO:0000313" key="2">
    <source>
        <dbReference type="EMBL" id="ALO21629.1"/>
    </source>
</evidence>
<organism evidence="2">
    <name type="scientific">Stephanosphaera pluvialis</name>
    <dbReference type="NCBI Taxonomy" id="51712"/>
    <lineage>
        <taxon>Eukaryota</taxon>
        <taxon>Viridiplantae</taxon>
        <taxon>Chlorophyta</taxon>
        <taxon>core chlorophytes</taxon>
        <taxon>Chlorophyceae</taxon>
        <taxon>CS clade</taxon>
        <taxon>Chlamydomonadales</taxon>
        <taxon>Haematococcaceae</taxon>
        <taxon>Stephanosphaera</taxon>
    </lineage>
</organism>
<reference evidence="2" key="1">
    <citation type="journal article" date="2015" name="BMC Evol. Biol.">
        <title>Chloroplast phylogenomic analysis of chlorophyte green algae identifies a novel lineage sister to the Sphaeropleales (Chlorophyceae).</title>
        <authorList>
            <person name="Lemieux C."/>
            <person name="Vincent A.T."/>
            <person name="Labarre A."/>
            <person name="Otis C."/>
            <person name="Turmel M."/>
        </authorList>
    </citation>
    <scope>NUCLEOTIDE SEQUENCE</scope>
</reference>
<accession>A0A0S2IEJ0</accession>
<dbReference type="SUPFAM" id="SSF55608">
    <property type="entry name" value="Homing endonucleases"/>
    <property type="match status" value="2"/>
</dbReference>
<feature type="domain" description="Homing endonuclease LAGLIDADG" evidence="1">
    <location>
        <begin position="322"/>
        <end position="419"/>
    </location>
</feature>
<dbReference type="InterPro" id="IPR004860">
    <property type="entry name" value="LAGLIDADG_dom"/>
</dbReference>
<proteinExistence type="predicted"/>
<dbReference type="GO" id="GO:0005739">
    <property type="term" value="C:mitochondrion"/>
    <property type="evidence" value="ECO:0007669"/>
    <property type="project" value="UniProtKB-ARBA"/>
</dbReference>
<gene>
    <name evidence="2" type="primary">orf470</name>
</gene>
<sequence length="470" mass="54281">MTLNSTICWNSPTPPFQKKKRKKTRVHNQFWICGKISQLGPISRKLLSNKCQRLELRGLLTQGGIAFFLKKKNTHLTLFIPETLIKLCLGFFFFNISCFLKKQEALVVIVYVYKFPLFITTSTGSSETTRGAFLTLFLLHFPFLFVLKAPSLESIFVISSTPAGRTPFFLSFSGKKRGQKSPYNFGSYNTVKPQHKTNLNLHSLEWFIGFSEGDGSFGEKDGFPIFVINQADFKVLNVIRTELGFGRVGTFIQEGRTYGRLIIGNRENVFRLITIFNGNIHLDKVYHRFSTWVALYNQAYQQNIQVLPQQPTQNISLSTGWLSGFCEAEGCFYAGYSEDLRMQQGVRIRLKFSVNQKNELPVLKQIKTLFQVKNVTIQNAEKQYYCVETSTVKSFTLILEYFSKYKLKGRKQQAYAVWARLVSRYLNRTHLNLSRNELISKTNKVKIFNQAFKEQKSVIMLLQQKFEKNI</sequence>
<evidence type="ECO:0000259" key="1">
    <source>
        <dbReference type="Pfam" id="PF00961"/>
    </source>
</evidence>
<name>A0A0S2IEJ0_9CHLO</name>
<keyword evidence="2" id="KW-0540">Nuclease</keyword>
<dbReference type="GO" id="GO:0004519">
    <property type="term" value="F:endonuclease activity"/>
    <property type="evidence" value="ECO:0007669"/>
    <property type="project" value="UniProtKB-KW"/>
</dbReference>
<dbReference type="Gene3D" id="3.10.28.10">
    <property type="entry name" value="Homing endonucleases"/>
    <property type="match status" value="2"/>
</dbReference>
<dbReference type="AlphaFoldDB" id="A0A0S2IEJ0"/>
<dbReference type="InterPro" id="IPR027434">
    <property type="entry name" value="Homing_endonucl"/>
</dbReference>
<keyword evidence="2" id="KW-0378">Hydrolase</keyword>
<dbReference type="PANTHER" id="PTHR36181">
    <property type="entry name" value="INTRON-ENCODED ENDONUCLEASE AI3-RELATED"/>
    <property type="match status" value="1"/>
</dbReference>
<dbReference type="EMBL" id="KT625321">
    <property type="protein sequence ID" value="ALO21629.1"/>
    <property type="molecule type" value="Genomic_DNA"/>
</dbReference>
<geneLocation type="chloroplast" evidence="2"/>
<keyword evidence="2" id="KW-0150">Chloroplast</keyword>